<dbReference type="GO" id="GO:0005737">
    <property type="term" value="C:cytoplasm"/>
    <property type="evidence" value="ECO:0007669"/>
    <property type="project" value="UniProtKB-SubCell"/>
</dbReference>
<keyword evidence="3" id="KW-0805">Transcription regulation</keyword>
<protein>
    <submittedName>
        <fullName evidence="8">HTH-type transcriptional regulator</fullName>
    </submittedName>
</protein>
<dbReference type="InterPro" id="IPR009061">
    <property type="entry name" value="DNA-bd_dom_put_sf"/>
</dbReference>
<dbReference type="PANTHER" id="PTHR30204:SF94">
    <property type="entry name" value="HEAVY METAL-DEPENDENT TRANSCRIPTIONAL REGULATOR HI_0293-RELATED"/>
    <property type="match status" value="1"/>
</dbReference>
<dbReference type="NCBIfam" id="TIGR02044">
    <property type="entry name" value="CueR"/>
    <property type="match status" value="1"/>
</dbReference>
<keyword evidence="5" id="KW-0804">Transcription</keyword>
<keyword evidence="4" id="KW-0238">DNA-binding</keyword>
<dbReference type="AlphaFoldDB" id="A0A1L3I0K6"/>
<dbReference type="RefSeq" id="WP_072503477.1">
    <property type="nucleotide sequence ID" value="NZ_CP016364.1"/>
</dbReference>
<dbReference type="KEGG" id="php:PhaeoP97_00195"/>
<keyword evidence="6" id="KW-0175">Coiled coil</keyword>
<dbReference type="PRINTS" id="PR00040">
    <property type="entry name" value="HTHMERR"/>
</dbReference>
<dbReference type="STRING" id="1844006.PhaeoP97_00195"/>
<dbReference type="GO" id="GO:0003677">
    <property type="term" value="F:DNA binding"/>
    <property type="evidence" value="ECO:0007669"/>
    <property type="project" value="UniProtKB-KW"/>
</dbReference>
<dbReference type="InterPro" id="IPR011789">
    <property type="entry name" value="CueR"/>
</dbReference>
<accession>A0A1L3I0K6</accession>
<dbReference type="PANTHER" id="PTHR30204">
    <property type="entry name" value="REDOX-CYCLING DRUG-SENSING TRANSCRIPTIONAL ACTIVATOR SOXR"/>
    <property type="match status" value="1"/>
</dbReference>
<dbReference type="Proteomes" id="UP000183859">
    <property type="component" value="Chromosome"/>
</dbReference>
<gene>
    <name evidence="8" type="primary">hmrR</name>
    <name evidence="8" type="ORF">PhaeoP97_00195</name>
</gene>
<dbReference type="InterPro" id="IPR015358">
    <property type="entry name" value="Tscrpt_reg_MerR_DNA-bd"/>
</dbReference>
<dbReference type="InterPro" id="IPR000551">
    <property type="entry name" value="MerR-type_HTH_dom"/>
</dbReference>
<dbReference type="EMBL" id="CP016364">
    <property type="protein sequence ID" value="APG45648.1"/>
    <property type="molecule type" value="Genomic_DNA"/>
</dbReference>
<dbReference type="OrthoDB" id="9802944at2"/>
<dbReference type="Pfam" id="PF09278">
    <property type="entry name" value="MerR-DNA-bind"/>
    <property type="match status" value="1"/>
</dbReference>
<name>A0A1L3I0K6_9RHOB</name>
<dbReference type="InterPro" id="IPR047057">
    <property type="entry name" value="MerR_fam"/>
</dbReference>
<dbReference type="PROSITE" id="PS50937">
    <property type="entry name" value="HTH_MERR_2"/>
    <property type="match status" value="1"/>
</dbReference>
<evidence type="ECO:0000256" key="1">
    <source>
        <dbReference type="ARBA" id="ARBA00004496"/>
    </source>
</evidence>
<dbReference type="SUPFAM" id="SSF46955">
    <property type="entry name" value="Putative DNA-binding domain"/>
    <property type="match status" value="1"/>
</dbReference>
<keyword evidence="2" id="KW-0963">Cytoplasm</keyword>
<evidence type="ECO:0000256" key="3">
    <source>
        <dbReference type="ARBA" id="ARBA00023015"/>
    </source>
</evidence>
<dbReference type="Pfam" id="PF00376">
    <property type="entry name" value="MerR"/>
    <property type="match status" value="1"/>
</dbReference>
<dbReference type="GO" id="GO:0005507">
    <property type="term" value="F:copper ion binding"/>
    <property type="evidence" value="ECO:0007669"/>
    <property type="project" value="InterPro"/>
</dbReference>
<organism evidence="8 9">
    <name type="scientific">Phaeobacter porticola</name>
    <dbReference type="NCBI Taxonomy" id="1844006"/>
    <lineage>
        <taxon>Bacteria</taxon>
        <taxon>Pseudomonadati</taxon>
        <taxon>Pseudomonadota</taxon>
        <taxon>Alphaproteobacteria</taxon>
        <taxon>Rhodobacterales</taxon>
        <taxon>Roseobacteraceae</taxon>
        <taxon>Phaeobacter</taxon>
    </lineage>
</organism>
<dbReference type="GO" id="GO:0003700">
    <property type="term" value="F:DNA-binding transcription factor activity"/>
    <property type="evidence" value="ECO:0007669"/>
    <property type="project" value="InterPro"/>
</dbReference>
<feature type="coiled-coil region" evidence="6">
    <location>
        <begin position="80"/>
        <end position="107"/>
    </location>
</feature>
<evidence type="ECO:0000256" key="5">
    <source>
        <dbReference type="ARBA" id="ARBA00023163"/>
    </source>
</evidence>
<evidence type="ECO:0000259" key="7">
    <source>
        <dbReference type="PROSITE" id="PS50937"/>
    </source>
</evidence>
<evidence type="ECO:0000256" key="4">
    <source>
        <dbReference type="ARBA" id="ARBA00023125"/>
    </source>
</evidence>
<evidence type="ECO:0000256" key="6">
    <source>
        <dbReference type="SAM" id="Coils"/>
    </source>
</evidence>
<evidence type="ECO:0000313" key="9">
    <source>
        <dbReference type="Proteomes" id="UP000183859"/>
    </source>
</evidence>
<sequence length="147" mass="16204">MNIGDVAARSGLPAKTIRYYEDIGLIKPRRSENGYRCFAETDLHKLAFLGRSRALGFTIEDCRTLLALYEDESRASADVKRLAQEHLDKINAKISDLQAMRDTLSELVTCCAGDNRPDCPILRDLSQLSGRDLSAATVAEQTDKGGV</sequence>
<evidence type="ECO:0000256" key="2">
    <source>
        <dbReference type="ARBA" id="ARBA00022490"/>
    </source>
</evidence>
<dbReference type="CDD" id="cd01108">
    <property type="entry name" value="HTH_CueR"/>
    <property type="match status" value="1"/>
</dbReference>
<proteinExistence type="predicted"/>
<comment type="subcellular location">
    <subcellularLocation>
        <location evidence="1">Cytoplasm</location>
    </subcellularLocation>
</comment>
<reference evidence="9" key="1">
    <citation type="submission" date="2016-07" db="EMBL/GenBank/DDBJ databases">
        <title>Phaeobacter portensis sp. nov., a tropodithietic acid producing bacterium isolated from a German harbor.</title>
        <authorList>
            <person name="Freese H.M."/>
            <person name="Bunk B."/>
            <person name="Breider S."/>
            <person name="Brinkhoff T."/>
        </authorList>
    </citation>
    <scope>NUCLEOTIDE SEQUENCE [LARGE SCALE GENOMIC DNA]</scope>
    <source>
        <strain evidence="9">P97</strain>
    </source>
</reference>
<dbReference type="GO" id="GO:0045893">
    <property type="term" value="P:positive regulation of DNA-templated transcription"/>
    <property type="evidence" value="ECO:0007669"/>
    <property type="project" value="InterPro"/>
</dbReference>
<feature type="domain" description="HTH merR-type" evidence="7">
    <location>
        <begin position="1"/>
        <end position="68"/>
    </location>
</feature>
<keyword evidence="9" id="KW-1185">Reference proteome</keyword>
<dbReference type="SMART" id="SM00422">
    <property type="entry name" value="HTH_MERR"/>
    <property type="match status" value="1"/>
</dbReference>
<dbReference type="Gene3D" id="1.10.1660.10">
    <property type="match status" value="1"/>
</dbReference>
<evidence type="ECO:0000313" key="8">
    <source>
        <dbReference type="EMBL" id="APG45648.1"/>
    </source>
</evidence>